<evidence type="ECO:0000256" key="2">
    <source>
        <dbReference type="ARBA" id="ARBA00023242"/>
    </source>
</evidence>
<comment type="subcellular location">
    <subcellularLocation>
        <location evidence="1">Nucleus</location>
    </subcellularLocation>
</comment>
<comment type="caution">
    <text evidence="3">The sequence shown here is derived from an EMBL/GenBank/DDBJ whole genome shotgun (WGS) entry which is preliminary data.</text>
</comment>
<keyword evidence="2" id="KW-0539">Nucleus</keyword>
<sequence>MSFNSKHLVAAKVFCAQAKEFPTGGHTTYFLTTWLAYHQVLADFSYTPELHKHLKTTPQLPILDLQNRVIIGSLGCSMQVLQCISCVNQLTHTILQSPCGTIPAEFASIPQVLQIQLENLQQISGVVEDTASGRVDEARIINTAELYRLATLIYLHRSVLTTPSDSGIMKDLVSRSLHIIEEIGVCTSPWPIFMAACEVIGDDQRVRILDAVDKMQKERRIGNVEIMRNIIETVWKQVDLHPCPQGQMRVDWKSLVNMERQIPSFI</sequence>
<dbReference type="GO" id="GO:0000976">
    <property type="term" value="F:transcription cis-regulatory region binding"/>
    <property type="evidence" value="ECO:0007669"/>
    <property type="project" value="TreeGrafter"/>
</dbReference>
<dbReference type="InterPro" id="IPR021858">
    <property type="entry name" value="Fun_TF"/>
</dbReference>
<dbReference type="Proteomes" id="UP000785200">
    <property type="component" value="Unassembled WGS sequence"/>
</dbReference>
<organism evidence="3 4">
    <name type="scientific">Hyphodiscus hymeniophilus</name>
    <dbReference type="NCBI Taxonomy" id="353542"/>
    <lineage>
        <taxon>Eukaryota</taxon>
        <taxon>Fungi</taxon>
        <taxon>Dikarya</taxon>
        <taxon>Ascomycota</taxon>
        <taxon>Pezizomycotina</taxon>
        <taxon>Leotiomycetes</taxon>
        <taxon>Helotiales</taxon>
        <taxon>Hyphodiscaceae</taxon>
        <taxon>Hyphodiscus</taxon>
    </lineage>
</organism>
<reference evidence="3" key="1">
    <citation type="submission" date="2019-07" db="EMBL/GenBank/DDBJ databases">
        <title>Hyphodiscus hymeniophilus genome sequencing and assembly.</title>
        <authorList>
            <person name="Kramer G."/>
            <person name="Nodwell J."/>
        </authorList>
    </citation>
    <scope>NUCLEOTIDE SEQUENCE</scope>
    <source>
        <strain evidence="3">ATCC 34498</strain>
    </source>
</reference>
<evidence type="ECO:0000313" key="3">
    <source>
        <dbReference type="EMBL" id="KAG0645072.1"/>
    </source>
</evidence>
<evidence type="ECO:0000256" key="1">
    <source>
        <dbReference type="ARBA" id="ARBA00004123"/>
    </source>
</evidence>
<keyword evidence="4" id="KW-1185">Reference proteome</keyword>
<dbReference type="Pfam" id="PF11951">
    <property type="entry name" value="Fungal_trans_2"/>
    <property type="match status" value="1"/>
</dbReference>
<dbReference type="GO" id="GO:0045944">
    <property type="term" value="P:positive regulation of transcription by RNA polymerase II"/>
    <property type="evidence" value="ECO:0007669"/>
    <property type="project" value="TreeGrafter"/>
</dbReference>
<dbReference type="EMBL" id="VNKQ01000020">
    <property type="protein sequence ID" value="KAG0645072.1"/>
    <property type="molecule type" value="Genomic_DNA"/>
</dbReference>
<gene>
    <name evidence="3" type="ORF">D0Z07_9136</name>
</gene>
<evidence type="ECO:0000313" key="4">
    <source>
        <dbReference type="Proteomes" id="UP000785200"/>
    </source>
</evidence>
<dbReference type="AlphaFoldDB" id="A0A9P6SQH4"/>
<proteinExistence type="predicted"/>
<accession>A0A9P6SQH4</accession>
<protein>
    <submittedName>
        <fullName evidence="3">L-arabinose-responsive transcription regulator ARA1</fullName>
    </submittedName>
</protein>
<dbReference type="PANTHER" id="PTHR37534">
    <property type="entry name" value="TRANSCRIPTIONAL ACTIVATOR PROTEIN UGA3"/>
    <property type="match status" value="1"/>
</dbReference>
<dbReference type="PANTHER" id="PTHR37534:SF49">
    <property type="entry name" value="LYSINE BIOSYNTHESIS REGULATORY PROTEIN LYS14"/>
    <property type="match status" value="1"/>
</dbReference>
<dbReference type="GO" id="GO:0003700">
    <property type="term" value="F:DNA-binding transcription factor activity"/>
    <property type="evidence" value="ECO:0007669"/>
    <property type="project" value="TreeGrafter"/>
</dbReference>
<dbReference type="OrthoDB" id="5130013at2759"/>
<dbReference type="GO" id="GO:0005634">
    <property type="term" value="C:nucleus"/>
    <property type="evidence" value="ECO:0007669"/>
    <property type="project" value="UniProtKB-SubCell"/>
</dbReference>
<name>A0A9P6SQH4_9HELO</name>